<reference evidence="1 2" key="1">
    <citation type="journal article" date="2014" name="Genome Announc.">
        <title>Draft Genome Sequences of Two Vibrionaceae Species, Vibrio ponticus C121 and Photobacterium aphoticum C119, Isolated as Coral Reef Microbiota.</title>
        <authorList>
            <person name="Al-saari N."/>
            <person name="Meirelles P.M."/>
            <person name="Mino S."/>
            <person name="Suda W."/>
            <person name="Oshima K."/>
            <person name="Hattori M."/>
            <person name="Ohkuma M."/>
            <person name="Thompson F.L."/>
            <person name="Gomez-Gil B."/>
            <person name="Sawabe T."/>
            <person name="Sawabe T."/>
        </authorList>
    </citation>
    <scope>NUCLEOTIDE SEQUENCE [LARGE SCALE GENOMIC DNA]</scope>
    <source>
        <strain evidence="1 2">JCM 19237</strain>
    </source>
</reference>
<dbReference type="SUPFAM" id="SSF53335">
    <property type="entry name" value="S-adenosyl-L-methionine-dependent methyltransferases"/>
    <property type="match status" value="1"/>
</dbReference>
<proteinExistence type="predicted"/>
<dbReference type="Proteomes" id="UP000029227">
    <property type="component" value="Unassembled WGS sequence"/>
</dbReference>
<protein>
    <submittedName>
        <fullName evidence="1">Uncharacterized protein</fullName>
    </submittedName>
</protein>
<evidence type="ECO:0000313" key="1">
    <source>
        <dbReference type="EMBL" id="GAL07938.1"/>
    </source>
</evidence>
<dbReference type="Gene3D" id="3.40.50.150">
    <property type="entry name" value="Vaccinia Virus protein VP39"/>
    <property type="match status" value="1"/>
</dbReference>
<name>A0A090R095_9GAMM</name>
<dbReference type="AlphaFoldDB" id="A0A090R095"/>
<accession>A0A090R095</accession>
<gene>
    <name evidence="1" type="ORF">JCM19237_318</name>
</gene>
<comment type="caution">
    <text evidence="1">The sequence shown here is derived from an EMBL/GenBank/DDBJ whole genome shotgun (WGS) entry which is preliminary data.</text>
</comment>
<evidence type="ECO:0000313" key="2">
    <source>
        <dbReference type="Proteomes" id="UP000029227"/>
    </source>
</evidence>
<organism evidence="1 2">
    <name type="scientific">Photobacterium aphoticum</name>
    <dbReference type="NCBI Taxonomy" id="754436"/>
    <lineage>
        <taxon>Bacteria</taxon>
        <taxon>Pseudomonadati</taxon>
        <taxon>Pseudomonadota</taxon>
        <taxon>Gammaproteobacteria</taxon>
        <taxon>Vibrionales</taxon>
        <taxon>Vibrionaceae</taxon>
        <taxon>Photobacterium</taxon>
    </lineage>
</organism>
<sequence length="37" mass="3868">MGSGSTGKAAKLEGFNFIGMEIEEDSFNTAVCRIEGA</sequence>
<dbReference type="EMBL" id="BBMN01000020">
    <property type="protein sequence ID" value="GAL07938.1"/>
    <property type="molecule type" value="Genomic_DNA"/>
</dbReference>
<dbReference type="InterPro" id="IPR029063">
    <property type="entry name" value="SAM-dependent_MTases_sf"/>
</dbReference>